<gene>
    <name evidence="2" type="ORF">S12H4_43153</name>
</gene>
<name>X1TK31_9ZZZZ</name>
<proteinExistence type="predicted"/>
<dbReference type="Gene3D" id="3.30.70.20">
    <property type="match status" value="1"/>
</dbReference>
<dbReference type="EMBL" id="BARW01026458">
    <property type="protein sequence ID" value="GAJ05683.1"/>
    <property type="molecule type" value="Genomic_DNA"/>
</dbReference>
<comment type="caution">
    <text evidence="2">The sequence shown here is derived from an EMBL/GenBank/DDBJ whole genome shotgun (WGS) entry which is preliminary data.</text>
</comment>
<evidence type="ECO:0000313" key="2">
    <source>
        <dbReference type="EMBL" id="GAJ05683.1"/>
    </source>
</evidence>
<reference evidence="2" key="1">
    <citation type="journal article" date="2014" name="Front. Microbiol.">
        <title>High frequency of phylogenetically diverse reductive dehalogenase-homologous genes in deep subseafloor sedimentary metagenomes.</title>
        <authorList>
            <person name="Kawai M."/>
            <person name="Futagami T."/>
            <person name="Toyoda A."/>
            <person name="Takaki Y."/>
            <person name="Nishi S."/>
            <person name="Hori S."/>
            <person name="Arai W."/>
            <person name="Tsubouchi T."/>
            <person name="Morono Y."/>
            <person name="Uchiyama I."/>
            <person name="Ito T."/>
            <person name="Fujiyama A."/>
            <person name="Inagaki F."/>
            <person name="Takami H."/>
        </authorList>
    </citation>
    <scope>NUCLEOTIDE SEQUENCE</scope>
    <source>
        <strain evidence="2">Expedition CK06-06</strain>
    </source>
</reference>
<accession>X1TK31</accession>
<feature type="non-terminal residue" evidence="2">
    <location>
        <position position="1"/>
    </location>
</feature>
<dbReference type="SUPFAM" id="SSF54862">
    <property type="entry name" value="4Fe-4S ferredoxins"/>
    <property type="match status" value="1"/>
</dbReference>
<sequence>HITIILCVESRQKEGFSYCSNVCCSNAIKNIKILKELKPNLEILVLFRDLHMAKKEFEDIMSERKKIANFMRYNLKNLPKIIKINPNPEQYKINLRDDTNPRNILDFNTDLIILSTPLVPPEAIEDLSSMLNVPLDKNGFFIEAHSKLRPLDFSGHGIFICGCAQWPKNIQDSISQANGAAGRASRFLSIKEISTTKLEYLSFMLAIECFFKDMIVNPEKCNGCGQCVEVCQFKAISVVDSKTEYEDVSLLVNKAFINP</sequence>
<feature type="domain" description="4Fe-4S ferredoxin-type" evidence="1">
    <location>
        <begin position="212"/>
        <end position="241"/>
    </location>
</feature>
<evidence type="ECO:0000259" key="1">
    <source>
        <dbReference type="PROSITE" id="PS51379"/>
    </source>
</evidence>
<organism evidence="2">
    <name type="scientific">marine sediment metagenome</name>
    <dbReference type="NCBI Taxonomy" id="412755"/>
    <lineage>
        <taxon>unclassified sequences</taxon>
        <taxon>metagenomes</taxon>
        <taxon>ecological metagenomes</taxon>
    </lineage>
</organism>
<protein>
    <submittedName>
        <fullName evidence="2">Putative dissimilatory sulfite reductase B (DsrB)</fullName>
    </submittedName>
</protein>
<dbReference type="AlphaFoldDB" id="X1TK31"/>
<feature type="non-terminal residue" evidence="2">
    <location>
        <position position="259"/>
    </location>
</feature>
<dbReference type="InterPro" id="IPR017896">
    <property type="entry name" value="4Fe4S_Fe-S-bd"/>
</dbReference>
<dbReference type="Pfam" id="PF00037">
    <property type="entry name" value="Fer4"/>
    <property type="match status" value="1"/>
</dbReference>
<dbReference type="PROSITE" id="PS51379">
    <property type="entry name" value="4FE4S_FER_2"/>
    <property type="match status" value="1"/>
</dbReference>